<dbReference type="InterPro" id="IPR001881">
    <property type="entry name" value="EGF-like_Ca-bd_dom"/>
</dbReference>
<dbReference type="SMART" id="SM00069">
    <property type="entry name" value="GLA"/>
    <property type="match status" value="1"/>
</dbReference>
<dbReference type="Gene3D" id="2.40.10.10">
    <property type="entry name" value="Trypsin-like serine proteases"/>
    <property type="match status" value="2"/>
</dbReference>
<dbReference type="InterPro" id="IPR043504">
    <property type="entry name" value="Peptidase_S1_PA_chymotrypsin"/>
</dbReference>
<dbReference type="InterPro" id="IPR000294">
    <property type="entry name" value="GLA_domain"/>
</dbReference>
<feature type="domain" description="Gla" evidence="19">
    <location>
        <begin position="37"/>
        <end position="83"/>
    </location>
</feature>
<keyword evidence="10 15" id="KW-0378">Hydrolase</keyword>
<dbReference type="FunFam" id="4.10.740.10:FF:000001">
    <property type="entry name" value="vitamin K-dependent protein S"/>
    <property type="match status" value="1"/>
</dbReference>
<reference evidence="20" key="1">
    <citation type="submission" date="2023-08" db="EMBL/GenBank/DDBJ databases">
        <title>Pelteobagrus vachellii genome.</title>
        <authorList>
            <person name="Liu H."/>
        </authorList>
    </citation>
    <scope>NUCLEOTIDE SEQUENCE</scope>
    <source>
        <strain evidence="20">PRFRI_2022a</strain>
        <tissue evidence="20">Muscle</tissue>
    </source>
</reference>
<evidence type="ECO:0000256" key="9">
    <source>
        <dbReference type="ARBA" id="ARBA00022737"/>
    </source>
</evidence>
<dbReference type="GO" id="GO:0007596">
    <property type="term" value="P:blood coagulation"/>
    <property type="evidence" value="ECO:0007669"/>
    <property type="project" value="InterPro"/>
</dbReference>
<sequence>MFWVFRTFLCLLIARCVTPEVFLHNKDANQVLTRNRRANTIFEELKKGDMERECREERCSYEEAREIFEDDKKTSEFWNVYHDGDACISQPCLNKGVCKDGIGRYTCYCPDVFQGYNCEIAIQQLCEVNNGGCEHFCKLDQKKGTTVCSCAKGYNLAEDRKACTSDKPFKCGYVFPKATRSLIAFEPIQNVTNTANDTRLTNVKKGNLVTTSANMTVTNYTQSRAKSNSLFGLIEPSPTVIELPESDGEFRIVNGEDCPPGECPWQALLVNEDKIGFCGGTILNEYFILSAAHCMKLSRSITVILGETYTRFWEGREAVHEVDQVLVHTNYQPDTYHNDIALIKLVKPIQFSKYIIPACIPERDFAERVLMQQNEGLVSGFGRLQEGGIQATTLQRLSVPYVDRSICKESTKFNISPRMFCAGYGREEKDACQGDSGGPHVTRYKNTWFVTGVVSWGEGCARKGKYGIYTQVSKYLRWIENVMEQVASESVTNR</sequence>
<feature type="domain" description="EGF-like" evidence="17">
    <location>
        <begin position="83"/>
        <end position="119"/>
    </location>
</feature>
<comment type="caution">
    <text evidence="14">Lacks conserved residue(s) required for the propagation of feature annotation.</text>
</comment>
<feature type="signal peptide" evidence="16">
    <location>
        <begin position="1"/>
        <end position="19"/>
    </location>
</feature>
<evidence type="ECO:0000256" key="12">
    <source>
        <dbReference type="ARBA" id="ARBA00023157"/>
    </source>
</evidence>
<dbReference type="PROSITE" id="PS00135">
    <property type="entry name" value="TRYPSIN_SER"/>
    <property type="match status" value="1"/>
</dbReference>
<dbReference type="SMART" id="SM00179">
    <property type="entry name" value="EGF_CA"/>
    <property type="match status" value="1"/>
</dbReference>
<evidence type="ECO:0000259" key="18">
    <source>
        <dbReference type="PROSITE" id="PS50240"/>
    </source>
</evidence>
<dbReference type="FunFam" id="2.40.10.10:FF:000013">
    <property type="entry name" value="Coagulation factor X"/>
    <property type="match status" value="1"/>
</dbReference>
<comment type="subcellular location">
    <subcellularLocation>
        <location evidence="2">Secreted</location>
    </subcellularLocation>
</comment>
<dbReference type="Pfam" id="PF00089">
    <property type="entry name" value="Trypsin"/>
    <property type="match status" value="1"/>
</dbReference>
<keyword evidence="11" id="KW-0106">Calcium</keyword>
<feature type="disulfide bond" evidence="14">
    <location>
        <begin position="109"/>
        <end position="118"/>
    </location>
</feature>
<dbReference type="InterPro" id="IPR018114">
    <property type="entry name" value="TRYPSIN_HIS"/>
</dbReference>
<organism evidence="20 21">
    <name type="scientific">Tachysurus vachellii</name>
    <name type="common">Darkbarbel catfish</name>
    <name type="synonym">Pelteobagrus vachellii</name>
    <dbReference type="NCBI Taxonomy" id="175792"/>
    <lineage>
        <taxon>Eukaryota</taxon>
        <taxon>Metazoa</taxon>
        <taxon>Chordata</taxon>
        <taxon>Craniata</taxon>
        <taxon>Vertebrata</taxon>
        <taxon>Euteleostomi</taxon>
        <taxon>Actinopterygii</taxon>
        <taxon>Neopterygii</taxon>
        <taxon>Teleostei</taxon>
        <taxon>Ostariophysi</taxon>
        <taxon>Siluriformes</taxon>
        <taxon>Bagridae</taxon>
        <taxon>Tachysurus</taxon>
    </lineage>
</organism>
<feature type="chain" id="PRO_5041667057" description="coagulation factor Xa" evidence="16">
    <location>
        <begin position="20"/>
        <end position="494"/>
    </location>
</feature>
<comment type="catalytic activity">
    <reaction evidence="1">
        <text>Selective cleavage of Arg-|-Thr and then Arg-|-Ile bonds in prothrombin to form thrombin.</text>
        <dbReference type="EC" id="3.4.21.6"/>
    </reaction>
</comment>
<dbReference type="Pfam" id="PF00594">
    <property type="entry name" value="Gla"/>
    <property type="match status" value="1"/>
</dbReference>
<dbReference type="PRINTS" id="PR00722">
    <property type="entry name" value="CHYMOTRYPSIN"/>
</dbReference>
<dbReference type="InterPro" id="IPR009003">
    <property type="entry name" value="Peptidase_S1_PA"/>
</dbReference>
<evidence type="ECO:0000256" key="10">
    <source>
        <dbReference type="ARBA" id="ARBA00022801"/>
    </source>
</evidence>
<keyword evidence="12 14" id="KW-1015">Disulfide bond</keyword>
<dbReference type="AlphaFoldDB" id="A0AA88LPG2"/>
<dbReference type="PROSITE" id="PS00011">
    <property type="entry name" value="GLA_1"/>
    <property type="match status" value="1"/>
</dbReference>
<evidence type="ECO:0000256" key="4">
    <source>
        <dbReference type="ARBA" id="ARBA00022479"/>
    </source>
</evidence>
<evidence type="ECO:0000259" key="17">
    <source>
        <dbReference type="PROSITE" id="PS50026"/>
    </source>
</evidence>
<dbReference type="GO" id="GO:0004252">
    <property type="term" value="F:serine-type endopeptidase activity"/>
    <property type="evidence" value="ECO:0007669"/>
    <property type="project" value="UniProtKB-EC"/>
</dbReference>
<keyword evidence="21" id="KW-1185">Reference proteome</keyword>
<dbReference type="InterPro" id="IPR017857">
    <property type="entry name" value="Coagulation_fac-like_Gla_dom"/>
</dbReference>
<dbReference type="Gene3D" id="4.10.740.10">
    <property type="entry name" value="Coagulation Factor IX"/>
    <property type="match status" value="1"/>
</dbReference>
<dbReference type="PRINTS" id="PR00001">
    <property type="entry name" value="GLABLOOD"/>
</dbReference>
<dbReference type="PROSITE" id="PS50240">
    <property type="entry name" value="TRYPSIN_DOM"/>
    <property type="match status" value="1"/>
</dbReference>
<dbReference type="PANTHER" id="PTHR24278:SF28">
    <property type="entry name" value="COAGULATION FACTOR X"/>
    <property type="match status" value="1"/>
</dbReference>
<dbReference type="InterPro" id="IPR000152">
    <property type="entry name" value="EGF-type_Asp/Asn_hydroxyl_site"/>
</dbReference>
<dbReference type="FunFam" id="2.10.25.10:FF:000162">
    <property type="entry name" value="Coagulation factor X (Predicted)"/>
    <property type="match status" value="1"/>
</dbReference>
<evidence type="ECO:0000256" key="7">
    <source>
        <dbReference type="ARBA" id="ARBA00022670"/>
    </source>
</evidence>
<dbReference type="EMBL" id="JAVHJS010000024">
    <property type="protein sequence ID" value="KAK2817896.1"/>
    <property type="molecule type" value="Genomic_DNA"/>
</dbReference>
<dbReference type="GO" id="GO:0005615">
    <property type="term" value="C:extracellular space"/>
    <property type="evidence" value="ECO:0007669"/>
    <property type="project" value="TreeGrafter"/>
</dbReference>
<comment type="caution">
    <text evidence="20">The sequence shown here is derived from an EMBL/GenBank/DDBJ whole genome shotgun (WGS) entry which is preliminary data.</text>
</comment>
<evidence type="ECO:0000256" key="13">
    <source>
        <dbReference type="ARBA" id="ARBA00023180"/>
    </source>
</evidence>
<dbReference type="InterPro" id="IPR035972">
    <property type="entry name" value="GLA-like_dom_SF"/>
</dbReference>
<dbReference type="InterPro" id="IPR050442">
    <property type="entry name" value="Peptidase_S1_coag_factors"/>
</dbReference>
<keyword evidence="13" id="KW-0325">Glycoprotein</keyword>
<evidence type="ECO:0000256" key="3">
    <source>
        <dbReference type="ARBA" id="ARBA00012181"/>
    </source>
</evidence>
<dbReference type="PROSITE" id="PS50026">
    <property type="entry name" value="EGF_3"/>
    <property type="match status" value="1"/>
</dbReference>
<dbReference type="SUPFAM" id="SSF57630">
    <property type="entry name" value="GLA-domain"/>
    <property type="match status" value="1"/>
</dbReference>
<dbReference type="GO" id="GO:0006508">
    <property type="term" value="P:proteolysis"/>
    <property type="evidence" value="ECO:0007669"/>
    <property type="project" value="UniProtKB-KW"/>
</dbReference>
<keyword evidence="8 16" id="KW-0732">Signal</keyword>
<dbReference type="PROSITE" id="PS00010">
    <property type="entry name" value="ASX_HYDROXYL"/>
    <property type="match status" value="1"/>
</dbReference>
<keyword evidence="15" id="KW-0720">Serine protease</keyword>
<accession>A0AA88LPG2</accession>
<proteinExistence type="predicted"/>
<evidence type="ECO:0000256" key="8">
    <source>
        <dbReference type="ARBA" id="ARBA00022729"/>
    </source>
</evidence>
<dbReference type="SMART" id="SM00020">
    <property type="entry name" value="Tryp_SPc"/>
    <property type="match status" value="1"/>
</dbReference>
<dbReference type="SMART" id="SM00181">
    <property type="entry name" value="EGF"/>
    <property type="match status" value="2"/>
</dbReference>
<keyword evidence="7 15" id="KW-0645">Protease</keyword>
<evidence type="ECO:0000256" key="11">
    <source>
        <dbReference type="ARBA" id="ARBA00022837"/>
    </source>
</evidence>
<dbReference type="InterPro" id="IPR001254">
    <property type="entry name" value="Trypsin_dom"/>
</dbReference>
<dbReference type="InterPro" id="IPR000742">
    <property type="entry name" value="EGF"/>
</dbReference>
<dbReference type="InterPro" id="IPR033116">
    <property type="entry name" value="TRYPSIN_SER"/>
</dbReference>
<dbReference type="CDD" id="cd00190">
    <property type="entry name" value="Tryp_SPc"/>
    <property type="match status" value="1"/>
</dbReference>
<dbReference type="Proteomes" id="UP001187315">
    <property type="component" value="Unassembled WGS sequence"/>
</dbReference>
<evidence type="ECO:0000256" key="5">
    <source>
        <dbReference type="ARBA" id="ARBA00022525"/>
    </source>
</evidence>
<keyword evidence="5" id="KW-0964">Secreted</keyword>
<keyword evidence="9" id="KW-0677">Repeat</keyword>
<dbReference type="Gene3D" id="2.10.25.10">
    <property type="entry name" value="Laminin"/>
    <property type="match status" value="2"/>
</dbReference>
<evidence type="ECO:0000313" key="21">
    <source>
        <dbReference type="Proteomes" id="UP001187315"/>
    </source>
</evidence>
<gene>
    <name evidence="20" type="ORF">Q7C36_021829</name>
</gene>
<dbReference type="PROSITE" id="PS00134">
    <property type="entry name" value="TRYPSIN_HIS"/>
    <property type="match status" value="1"/>
</dbReference>
<evidence type="ECO:0000256" key="1">
    <source>
        <dbReference type="ARBA" id="ARBA00001239"/>
    </source>
</evidence>
<evidence type="ECO:0000256" key="16">
    <source>
        <dbReference type="SAM" id="SignalP"/>
    </source>
</evidence>
<name>A0AA88LPG2_TACVA</name>
<dbReference type="GO" id="GO:0005509">
    <property type="term" value="F:calcium ion binding"/>
    <property type="evidence" value="ECO:0007669"/>
    <property type="project" value="InterPro"/>
</dbReference>
<protein>
    <recommendedName>
        <fullName evidence="3">coagulation factor Xa</fullName>
        <ecNumber evidence="3">3.4.21.6</ecNumber>
    </recommendedName>
</protein>
<keyword evidence="4" id="KW-0301">Gamma-carboxyglutamic acid</keyword>
<dbReference type="InterPro" id="IPR012224">
    <property type="entry name" value="Pept_S1A_FX"/>
</dbReference>
<dbReference type="CDD" id="cd00054">
    <property type="entry name" value="EGF_CA"/>
    <property type="match status" value="1"/>
</dbReference>
<dbReference type="PANTHER" id="PTHR24278">
    <property type="entry name" value="COAGULATION FACTOR"/>
    <property type="match status" value="1"/>
</dbReference>
<feature type="domain" description="Peptidase S1" evidence="18">
    <location>
        <begin position="252"/>
        <end position="484"/>
    </location>
</feature>
<dbReference type="SUPFAM" id="SSF57196">
    <property type="entry name" value="EGF/Laminin"/>
    <property type="match status" value="2"/>
</dbReference>
<evidence type="ECO:0000256" key="14">
    <source>
        <dbReference type="PROSITE-ProRule" id="PRU00076"/>
    </source>
</evidence>
<evidence type="ECO:0000256" key="6">
    <source>
        <dbReference type="ARBA" id="ARBA00022536"/>
    </source>
</evidence>
<dbReference type="Pfam" id="PF14670">
    <property type="entry name" value="FXa_inhibition"/>
    <property type="match status" value="1"/>
</dbReference>
<dbReference type="SUPFAM" id="SSF50494">
    <property type="entry name" value="Trypsin-like serine proteases"/>
    <property type="match status" value="1"/>
</dbReference>
<evidence type="ECO:0000313" key="20">
    <source>
        <dbReference type="EMBL" id="KAK2817896.1"/>
    </source>
</evidence>
<dbReference type="EC" id="3.4.21.6" evidence="3"/>
<dbReference type="PROSITE" id="PS50998">
    <property type="entry name" value="GLA_2"/>
    <property type="match status" value="1"/>
</dbReference>
<keyword evidence="6 14" id="KW-0245">EGF-like domain</keyword>
<evidence type="ECO:0000256" key="2">
    <source>
        <dbReference type="ARBA" id="ARBA00004613"/>
    </source>
</evidence>
<dbReference type="InterPro" id="IPR001314">
    <property type="entry name" value="Peptidase_S1A"/>
</dbReference>
<evidence type="ECO:0000256" key="15">
    <source>
        <dbReference type="RuleBase" id="RU363034"/>
    </source>
</evidence>
<evidence type="ECO:0000259" key="19">
    <source>
        <dbReference type="PROSITE" id="PS50998"/>
    </source>
</evidence>
<dbReference type="PIRSF" id="PIRSF001143">
    <property type="entry name" value="Factor_X"/>
    <property type="match status" value="1"/>
</dbReference>